<dbReference type="CDD" id="cd07564">
    <property type="entry name" value="nitrilases_CHs"/>
    <property type="match status" value="1"/>
</dbReference>
<evidence type="ECO:0000259" key="2">
    <source>
        <dbReference type="PROSITE" id="PS50263"/>
    </source>
</evidence>
<comment type="caution">
    <text evidence="3">The sequence shown here is derived from an EMBL/GenBank/DDBJ whole genome shotgun (WGS) entry which is preliminary data.</text>
</comment>
<protein>
    <submittedName>
        <fullName evidence="3">Carbon-nitrogen hydrolase family protein</fullName>
    </submittedName>
</protein>
<dbReference type="InterPro" id="IPR036526">
    <property type="entry name" value="C-N_Hydrolase_sf"/>
</dbReference>
<dbReference type="SUPFAM" id="SSF56317">
    <property type="entry name" value="Carbon-nitrogen hydrolase"/>
    <property type="match status" value="1"/>
</dbReference>
<dbReference type="GO" id="GO:0016787">
    <property type="term" value="F:hydrolase activity"/>
    <property type="evidence" value="ECO:0007669"/>
    <property type="project" value="UniProtKB-KW"/>
</dbReference>
<dbReference type="Pfam" id="PF00795">
    <property type="entry name" value="CN_hydrolase"/>
    <property type="match status" value="1"/>
</dbReference>
<dbReference type="InterPro" id="IPR003010">
    <property type="entry name" value="C-N_Hydrolase"/>
</dbReference>
<sequence length="333" mass="36351">MEAARPISVAAAHAAPVWMQPSQSVEKAISLMEEAALHGASFIVFPESYLSGFPIWTALAAPIVTHDFFQTFAKVAIRADGPEIIAIREAASRLGLIVQMGFTEGTDMSVGCLWNSTLLIGDDGSVLNHHRKLVPTYYEKMVWTPGDGAGLRVVQTPIGRIGGLICGENTNPLARYALMAQGEQLHTACFPPVWPTRLPGDGAGYDIAEAIRIRCGAHSFEAKCFTIVASGVLDDAAINDVGRLSADAERALRETPRAVSMIIGPDGRMIGAPRSEEGLLYATINLDDCIEQKQFQDVVGYYNRFDVFRLQIDRERRQPLYFGEIPRFSPIGK</sequence>
<dbReference type="Proteomes" id="UP000664073">
    <property type="component" value="Unassembled WGS sequence"/>
</dbReference>
<evidence type="ECO:0000313" key="4">
    <source>
        <dbReference type="Proteomes" id="UP000664073"/>
    </source>
</evidence>
<dbReference type="EMBL" id="JAFVMH010000007">
    <property type="protein sequence ID" value="MBO1326171.1"/>
    <property type="molecule type" value="Genomic_DNA"/>
</dbReference>
<dbReference type="RefSeq" id="WP_207846842.1">
    <property type="nucleotide sequence ID" value="NZ_JAFVMH010000007.1"/>
</dbReference>
<keyword evidence="3" id="KW-0378">Hydrolase</keyword>
<accession>A0A939KRU5</accession>
<dbReference type="PROSITE" id="PS50263">
    <property type="entry name" value="CN_HYDROLASE"/>
    <property type="match status" value="1"/>
</dbReference>
<dbReference type="PANTHER" id="PTHR46044">
    <property type="entry name" value="NITRILASE"/>
    <property type="match status" value="1"/>
</dbReference>
<keyword evidence="4" id="KW-1185">Reference proteome</keyword>
<name>A0A939KRU5_9PROT</name>
<gene>
    <name evidence="3" type="ORF">J2D77_13525</name>
</gene>
<organism evidence="3 4">
    <name type="scientific">Acetobacter garciniae</name>
    <dbReference type="NCBI Taxonomy" id="2817435"/>
    <lineage>
        <taxon>Bacteria</taxon>
        <taxon>Pseudomonadati</taxon>
        <taxon>Pseudomonadota</taxon>
        <taxon>Alphaproteobacteria</taxon>
        <taxon>Acetobacterales</taxon>
        <taxon>Acetobacteraceae</taxon>
        <taxon>Acetobacter</taxon>
    </lineage>
</organism>
<comment type="similarity">
    <text evidence="1">Belongs to the carbon-nitrogen hydrolase superfamily. Nitrilase family.</text>
</comment>
<dbReference type="PANTHER" id="PTHR46044:SF2">
    <property type="entry name" value="CN HYDROLASE DOMAIN-CONTAINING PROTEIN"/>
    <property type="match status" value="1"/>
</dbReference>
<reference evidence="3" key="1">
    <citation type="submission" date="2021-03" db="EMBL/GenBank/DDBJ databases">
        <title>The complete genome sequence of Acetobacter sp. TBRC 12339.</title>
        <authorList>
            <person name="Charoenyingcharoen P."/>
            <person name="Yukphan P."/>
        </authorList>
    </citation>
    <scope>NUCLEOTIDE SEQUENCE</scope>
    <source>
        <strain evidence="3">TBRC 12339</strain>
    </source>
</reference>
<dbReference type="InterPro" id="IPR044149">
    <property type="entry name" value="Nitrilases_CHs"/>
</dbReference>
<feature type="domain" description="CN hydrolase" evidence="2">
    <location>
        <begin position="7"/>
        <end position="286"/>
    </location>
</feature>
<dbReference type="AlphaFoldDB" id="A0A939KRU5"/>
<dbReference type="Gene3D" id="3.60.110.10">
    <property type="entry name" value="Carbon-nitrogen hydrolase"/>
    <property type="match status" value="1"/>
</dbReference>
<evidence type="ECO:0000256" key="1">
    <source>
        <dbReference type="ARBA" id="ARBA00008129"/>
    </source>
</evidence>
<evidence type="ECO:0000313" key="3">
    <source>
        <dbReference type="EMBL" id="MBO1326171.1"/>
    </source>
</evidence>
<proteinExistence type="inferred from homology"/>